<proteinExistence type="predicted"/>
<accession>A0AAE0MY90</accession>
<evidence type="ECO:0000313" key="2">
    <source>
        <dbReference type="EMBL" id="KAK3358619.1"/>
    </source>
</evidence>
<feature type="region of interest" description="Disordered" evidence="1">
    <location>
        <begin position="1"/>
        <end position="54"/>
    </location>
</feature>
<sequence length="213" mass="24228">MASQFSPRLRKSPWRWEDRGQCQTPKTKQKSHVVVRSTVPGKPQGAGGERPQDKNSLWLKVSSISLGPESNKSDVVVVHFPFLAADDRGSPSPLILSATGQGPRYFRRPIRAFQKPRPRCPLFRSPTLKRSQHQATIWKPFFNARAYLEKVSNTLPLDKELSKAQRLVRPDLQHQSGRSPYLPKLLDLRFCIEYACMCNACTCKGVKFLARTR</sequence>
<evidence type="ECO:0000256" key="1">
    <source>
        <dbReference type="SAM" id="MobiDB-lite"/>
    </source>
</evidence>
<protein>
    <submittedName>
        <fullName evidence="2">Uncharacterized protein</fullName>
    </submittedName>
</protein>
<evidence type="ECO:0000313" key="3">
    <source>
        <dbReference type="Proteomes" id="UP001287356"/>
    </source>
</evidence>
<organism evidence="2 3">
    <name type="scientific">Lasiosphaeria ovina</name>
    <dbReference type="NCBI Taxonomy" id="92902"/>
    <lineage>
        <taxon>Eukaryota</taxon>
        <taxon>Fungi</taxon>
        <taxon>Dikarya</taxon>
        <taxon>Ascomycota</taxon>
        <taxon>Pezizomycotina</taxon>
        <taxon>Sordariomycetes</taxon>
        <taxon>Sordariomycetidae</taxon>
        <taxon>Sordariales</taxon>
        <taxon>Lasiosphaeriaceae</taxon>
        <taxon>Lasiosphaeria</taxon>
    </lineage>
</organism>
<dbReference type="AlphaFoldDB" id="A0AAE0MY90"/>
<dbReference type="EMBL" id="JAULSN010000015">
    <property type="protein sequence ID" value="KAK3358619.1"/>
    <property type="molecule type" value="Genomic_DNA"/>
</dbReference>
<reference evidence="2" key="2">
    <citation type="submission" date="2023-06" db="EMBL/GenBank/DDBJ databases">
        <authorList>
            <consortium name="Lawrence Berkeley National Laboratory"/>
            <person name="Haridas S."/>
            <person name="Hensen N."/>
            <person name="Bonometti L."/>
            <person name="Westerberg I."/>
            <person name="Brannstrom I.O."/>
            <person name="Guillou S."/>
            <person name="Cros-Aarteil S."/>
            <person name="Calhoun S."/>
            <person name="Kuo A."/>
            <person name="Mondo S."/>
            <person name="Pangilinan J."/>
            <person name="Riley R."/>
            <person name="Labutti K."/>
            <person name="Andreopoulos B."/>
            <person name="Lipzen A."/>
            <person name="Chen C."/>
            <person name="Yanf M."/>
            <person name="Daum C."/>
            <person name="Ng V."/>
            <person name="Clum A."/>
            <person name="Steindorff A."/>
            <person name="Ohm R."/>
            <person name="Martin F."/>
            <person name="Silar P."/>
            <person name="Natvig D."/>
            <person name="Lalanne C."/>
            <person name="Gautier V."/>
            <person name="Ament-Velasquez S.L."/>
            <person name="Kruys A."/>
            <person name="Hutchinson M.I."/>
            <person name="Powell A.J."/>
            <person name="Barry K."/>
            <person name="Miller A.N."/>
            <person name="Grigoriev I.V."/>
            <person name="Debuchy R."/>
            <person name="Gladieux P."/>
            <person name="Thoren M.H."/>
            <person name="Johannesson H."/>
        </authorList>
    </citation>
    <scope>NUCLEOTIDE SEQUENCE</scope>
    <source>
        <strain evidence="2">CBS 958.72</strain>
    </source>
</reference>
<dbReference type="Proteomes" id="UP001287356">
    <property type="component" value="Unassembled WGS sequence"/>
</dbReference>
<name>A0AAE0MY90_9PEZI</name>
<gene>
    <name evidence="2" type="ORF">B0T24DRAFT_127579</name>
</gene>
<comment type="caution">
    <text evidence="2">The sequence shown here is derived from an EMBL/GenBank/DDBJ whole genome shotgun (WGS) entry which is preliminary data.</text>
</comment>
<reference evidence="2" key="1">
    <citation type="journal article" date="2023" name="Mol. Phylogenet. Evol.">
        <title>Genome-scale phylogeny and comparative genomics of the fungal order Sordariales.</title>
        <authorList>
            <person name="Hensen N."/>
            <person name="Bonometti L."/>
            <person name="Westerberg I."/>
            <person name="Brannstrom I.O."/>
            <person name="Guillou S."/>
            <person name="Cros-Aarteil S."/>
            <person name="Calhoun S."/>
            <person name="Haridas S."/>
            <person name="Kuo A."/>
            <person name="Mondo S."/>
            <person name="Pangilinan J."/>
            <person name="Riley R."/>
            <person name="LaButti K."/>
            <person name="Andreopoulos B."/>
            <person name="Lipzen A."/>
            <person name="Chen C."/>
            <person name="Yan M."/>
            <person name="Daum C."/>
            <person name="Ng V."/>
            <person name="Clum A."/>
            <person name="Steindorff A."/>
            <person name="Ohm R.A."/>
            <person name="Martin F."/>
            <person name="Silar P."/>
            <person name="Natvig D.O."/>
            <person name="Lalanne C."/>
            <person name="Gautier V."/>
            <person name="Ament-Velasquez S.L."/>
            <person name="Kruys A."/>
            <person name="Hutchinson M.I."/>
            <person name="Powell A.J."/>
            <person name="Barry K."/>
            <person name="Miller A.N."/>
            <person name="Grigoriev I.V."/>
            <person name="Debuchy R."/>
            <person name="Gladieux P."/>
            <person name="Hiltunen Thoren M."/>
            <person name="Johannesson H."/>
        </authorList>
    </citation>
    <scope>NUCLEOTIDE SEQUENCE</scope>
    <source>
        <strain evidence="2">CBS 958.72</strain>
    </source>
</reference>
<keyword evidence="3" id="KW-1185">Reference proteome</keyword>